<dbReference type="Pfam" id="PF18301">
    <property type="entry name" value="preATP-grasp_3"/>
    <property type="match status" value="1"/>
</dbReference>
<evidence type="ECO:0000259" key="2">
    <source>
        <dbReference type="PROSITE" id="PS50975"/>
    </source>
</evidence>
<proteinExistence type="predicted"/>
<accession>A0ABT1UJ07</accession>
<dbReference type="Proteomes" id="UP001524569">
    <property type="component" value="Unassembled WGS sequence"/>
</dbReference>
<dbReference type="InterPro" id="IPR011761">
    <property type="entry name" value="ATP-grasp"/>
</dbReference>
<gene>
    <name evidence="3" type="ORF">NP603_11165</name>
</gene>
<dbReference type="Gene3D" id="3.30.470.20">
    <property type="entry name" value="ATP-grasp fold, B domain"/>
    <property type="match status" value="1"/>
</dbReference>
<protein>
    <submittedName>
        <fullName evidence="3">ATP-grasp domain-containing protein</fullName>
    </submittedName>
</protein>
<dbReference type="SUPFAM" id="SSF56059">
    <property type="entry name" value="Glutathione synthetase ATP-binding domain-like"/>
    <property type="match status" value="1"/>
</dbReference>
<dbReference type="Pfam" id="PF02655">
    <property type="entry name" value="ATP-grasp_3"/>
    <property type="match status" value="1"/>
</dbReference>
<dbReference type="InterPro" id="IPR003806">
    <property type="entry name" value="ATP-grasp_PylC-type"/>
</dbReference>
<dbReference type="PROSITE" id="PS50975">
    <property type="entry name" value="ATP_GRASP"/>
    <property type="match status" value="1"/>
</dbReference>
<dbReference type="PIRSF" id="PIRSF016766">
    <property type="entry name" value="UCP016766_ATPgrasp"/>
    <property type="match status" value="1"/>
</dbReference>
<dbReference type="Gene3D" id="3.40.50.11770">
    <property type="match status" value="1"/>
</dbReference>
<sequence length="330" mass="35606">MKQLTILVFEYISGGGMAGEDLPASLLAEGRMMLQALLGELKQIPQLRLRVTVDERCDLAVDSERVELVRVGPGQDVLELLPESLAQADLFWPIAPETGGILTRLVELARAAGVETLASDAATLTLCGDKLATYRHLYAQAIPAVETYPAEECPDFGGPAVIKIRDGAGCQDTLVVEPEALPAAVAALDQPQHYAIQPLVTGRAISLSALFNDGKAYLLTCNQQQIVLEAQRFVLRGCFVNQRNGRENYYRDLVGRIAAALPGLWGYAGIDLIETGESGAWVLEINPRLTSSYVGIGPATGINVAEQVLRLRQGEPIVVPTRHQVVEVTI</sequence>
<keyword evidence="1" id="KW-0067">ATP-binding</keyword>
<reference evidence="3 4" key="1">
    <citation type="submission" date="2022-07" db="EMBL/GenBank/DDBJ databases">
        <title>Methylomonas rivi sp. nov., Methylomonas rosea sp. nov., Methylomonas aureus sp. nov. and Methylomonas subterranea sp. nov., four novel methanotrophs isolated from a freshwater creek and the deep terrestrial subsurface.</title>
        <authorList>
            <person name="Abin C."/>
            <person name="Sankaranarayanan K."/>
            <person name="Garner C."/>
            <person name="Sindelar R."/>
            <person name="Kotary K."/>
            <person name="Garner R."/>
            <person name="Barclay S."/>
            <person name="Lawson P."/>
            <person name="Krumholz L."/>
        </authorList>
    </citation>
    <scope>NUCLEOTIDE SEQUENCE [LARGE SCALE GENOMIC DNA]</scope>
    <source>
        <strain evidence="3 4">SURF-1</strain>
    </source>
</reference>
<feature type="domain" description="ATP-grasp" evidence="2">
    <location>
        <begin position="131"/>
        <end position="313"/>
    </location>
</feature>
<evidence type="ECO:0000313" key="3">
    <source>
        <dbReference type="EMBL" id="MCQ8181669.1"/>
    </source>
</evidence>
<keyword evidence="4" id="KW-1185">Reference proteome</keyword>
<dbReference type="InterPro" id="IPR024710">
    <property type="entry name" value="MfnD"/>
</dbReference>
<organism evidence="3 4">
    <name type="scientific">Methylomonas aurea</name>
    <dbReference type="NCBI Taxonomy" id="2952224"/>
    <lineage>
        <taxon>Bacteria</taxon>
        <taxon>Pseudomonadati</taxon>
        <taxon>Pseudomonadota</taxon>
        <taxon>Gammaproteobacteria</taxon>
        <taxon>Methylococcales</taxon>
        <taxon>Methylococcaceae</taxon>
        <taxon>Methylomonas</taxon>
    </lineage>
</organism>
<dbReference type="EMBL" id="JANIBM010000011">
    <property type="protein sequence ID" value="MCQ8181669.1"/>
    <property type="molecule type" value="Genomic_DNA"/>
</dbReference>
<dbReference type="Gene3D" id="2.30.36.100">
    <property type="match status" value="1"/>
</dbReference>
<evidence type="ECO:0000256" key="1">
    <source>
        <dbReference type="PROSITE-ProRule" id="PRU00409"/>
    </source>
</evidence>
<comment type="caution">
    <text evidence="3">The sequence shown here is derived from an EMBL/GenBank/DDBJ whole genome shotgun (WGS) entry which is preliminary data.</text>
</comment>
<keyword evidence="1" id="KW-0547">Nucleotide-binding</keyword>
<dbReference type="RefSeq" id="WP_256610960.1">
    <property type="nucleotide sequence ID" value="NZ_JANIBM010000011.1"/>
</dbReference>
<dbReference type="InterPro" id="IPR040803">
    <property type="entry name" value="MfnD_preATP-grasp"/>
</dbReference>
<evidence type="ECO:0000313" key="4">
    <source>
        <dbReference type="Proteomes" id="UP001524569"/>
    </source>
</evidence>
<name>A0ABT1UJ07_9GAMM</name>